<dbReference type="Proteomes" id="UP000233837">
    <property type="component" value="Unassembled WGS sequence"/>
</dbReference>
<evidence type="ECO:0000313" key="2">
    <source>
        <dbReference type="Proteomes" id="UP000233837"/>
    </source>
</evidence>
<name>A0A2I0V9H0_9ASPA</name>
<dbReference type="EMBL" id="KZ504016">
    <property type="protein sequence ID" value="PKU60049.1"/>
    <property type="molecule type" value="Genomic_DNA"/>
</dbReference>
<evidence type="ECO:0000313" key="1">
    <source>
        <dbReference type="EMBL" id="PKU60049.1"/>
    </source>
</evidence>
<organism evidence="1 2">
    <name type="scientific">Dendrobium catenatum</name>
    <dbReference type="NCBI Taxonomy" id="906689"/>
    <lineage>
        <taxon>Eukaryota</taxon>
        <taxon>Viridiplantae</taxon>
        <taxon>Streptophyta</taxon>
        <taxon>Embryophyta</taxon>
        <taxon>Tracheophyta</taxon>
        <taxon>Spermatophyta</taxon>
        <taxon>Magnoliopsida</taxon>
        <taxon>Liliopsida</taxon>
        <taxon>Asparagales</taxon>
        <taxon>Orchidaceae</taxon>
        <taxon>Epidendroideae</taxon>
        <taxon>Malaxideae</taxon>
        <taxon>Dendrobiinae</taxon>
        <taxon>Dendrobium</taxon>
    </lineage>
</organism>
<gene>
    <name evidence="1" type="ORF">MA16_Dca017035</name>
</gene>
<dbReference type="AlphaFoldDB" id="A0A2I0V9H0"/>
<accession>A0A2I0V9H0</accession>
<sequence>MREFTRVAPSIIPLLPPLESLVLGRVGRGNLQRLIEVLYLLQEEAKGVGFSALPGWKKGGFCKGFFA</sequence>
<reference evidence="1 2" key="1">
    <citation type="journal article" date="2016" name="Sci. Rep.">
        <title>The Dendrobium catenatum Lindl. genome sequence provides insights into polysaccharide synthase, floral development and adaptive evolution.</title>
        <authorList>
            <person name="Zhang G.Q."/>
            <person name="Xu Q."/>
            <person name="Bian C."/>
            <person name="Tsai W.C."/>
            <person name="Yeh C.M."/>
            <person name="Liu K.W."/>
            <person name="Yoshida K."/>
            <person name="Zhang L.S."/>
            <person name="Chang S.B."/>
            <person name="Chen F."/>
            <person name="Shi Y."/>
            <person name="Su Y.Y."/>
            <person name="Zhang Y.Q."/>
            <person name="Chen L.J."/>
            <person name="Yin Y."/>
            <person name="Lin M."/>
            <person name="Huang H."/>
            <person name="Deng H."/>
            <person name="Wang Z.W."/>
            <person name="Zhu S.L."/>
            <person name="Zhao X."/>
            <person name="Deng C."/>
            <person name="Niu S.C."/>
            <person name="Huang J."/>
            <person name="Wang M."/>
            <person name="Liu G.H."/>
            <person name="Yang H.J."/>
            <person name="Xiao X.J."/>
            <person name="Hsiao Y.Y."/>
            <person name="Wu W.L."/>
            <person name="Chen Y.Y."/>
            <person name="Mitsuda N."/>
            <person name="Ohme-Takagi M."/>
            <person name="Luo Y.B."/>
            <person name="Van de Peer Y."/>
            <person name="Liu Z.J."/>
        </authorList>
    </citation>
    <scope>NUCLEOTIDE SEQUENCE [LARGE SCALE GENOMIC DNA]</scope>
    <source>
        <tissue evidence="1">The whole plant</tissue>
    </source>
</reference>
<keyword evidence="2" id="KW-1185">Reference proteome</keyword>
<reference evidence="1 2" key="2">
    <citation type="journal article" date="2017" name="Nature">
        <title>The Apostasia genome and the evolution of orchids.</title>
        <authorList>
            <person name="Zhang G.Q."/>
            <person name="Liu K.W."/>
            <person name="Li Z."/>
            <person name="Lohaus R."/>
            <person name="Hsiao Y.Y."/>
            <person name="Niu S.C."/>
            <person name="Wang J.Y."/>
            <person name="Lin Y.C."/>
            <person name="Xu Q."/>
            <person name="Chen L.J."/>
            <person name="Yoshida K."/>
            <person name="Fujiwara S."/>
            <person name="Wang Z.W."/>
            <person name="Zhang Y.Q."/>
            <person name="Mitsuda N."/>
            <person name="Wang M."/>
            <person name="Liu G.H."/>
            <person name="Pecoraro L."/>
            <person name="Huang H.X."/>
            <person name="Xiao X.J."/>
            <person name="Lin M."/>
            <person name="Wu X.Y."/>
            <person name="Wu W.L."/>
            <person name="Chen Y.Y."/>
            <person name="Chang S.B."/>
            <person name="Sakamoto S."/>
            <person name="Ohme-Takagi M."/>
            <person name="Yagi M."/>
            <person name="Zeng S.J."/>
            <person name="Shen C.Y."/>
            <person name="Yeh C.M."/>
            <person name="Luo Y.B."/>
            <person name="Tsai W.C."/>
            <person name="Van de Peer Y."/>
            <person name="Liu Z.J."/>
        </authorList>
    </citation>
    <scope>NUCLEOTIDE SEQUENCE [LARGE SCALE GENOMIC DNA]</scope>
    <source>
        <tissue evidence="1">The whole plant</tissue>
    </source>
</reference>
<protein>
    <submittedName>
        <fullName evidence="1">Uncharacterized protein</fullName>
    </submittedName>
</protein>
<proteinExistence type="predicted"/>